<protein>
    <submittedName>
        <fullName evidence="1">Uncharacterized protein</fullName>
    </submittedName>
</protein>
<dbReference type="OrthoDB" id="157561at2759"/>
<sequence>MPTSSSLCRLRVKPRRVAFSGADVIEFDAALAPVVRFCGVSSSSADAALECEARGLNCEQQLTSLYVEELQQFLRLRGFEPMGNELEKLQMQRQVVELLLVWAASADGEEKNADVLHPATLRRAQLAKKQLDGLVDDRYAFGRRFLSVDTFVETLSREELLQEAKERKVELPKLDEQQRAAVKVLDRELLGLYGKAQGRPLKSMTFTQLVTEAETRGMHGPGDKAKDNKGKKCKRAWVDMLRPVMAAEVRASKIREKEEEMLREKLVEKLECDQKREQQQRVVQLIEAMMQRNADTNGNCAEPEEENAMLCQEDKEACDKKFQWRYKTRTFLTALAKSMCIPNEGQEDVSMEE</sequence>
<evidence type="ECO:0000313" key="1">
    <source>
        <dbReference type="EMBL" id="RMX66951.1"/>
    </source>
</evidence>
<comment type="caution">
    <text evidence="1">The sequence shown here is derived from an EMBL/GenBank/DDBJ whole genome shotgun (WGS) entry which is preliminary data.</text>
</comment>
<dbReference type="Proteomes" id="UP000286097">
    <property type="component" value="Unassembled WGS sequence"/>
</dbReference>
<evidence type="ECO:0000313" key="4">
    <source>
        <dbReference type="Proteomes" id="UP000286097"/>
    </source>
</evidence>
<dbReference type="EMBL" id="QKXF01000108">
    <property type="protein sequence ID" value="RQM16861.1"/>
    <property type="molecule type" value="Genomic_DNA"/>
</dbReference>
<evidence type="ECO:0000313" key="2">
    <source>
        <dbReference type="EMBL" id="RQM16861.1"/>
    </source>
</evidence>
<dbReference type="Proteomes" id="UP000282087">
    <property type="component" value="Unassembled WGS sequence"/>
</dbReference>
<dbReference type="EMBL" id="QLLG01000182">
    <property type="protein sequence ID" value="RMX66951.1"/>
    <property type="molecule type" value="Genomic_DNA"/>
</dbReference>
<organism evidence="1 3">
    <name type="scientific">Peronospora effusa</name>
    <dbReference type="NCBI Taxonomy" id="542832"/>
    <lineage>
        <taxon>Eukaryota</taxon>
        <taxon>Sar</taxon>
        <taxon>Stramenopiles</taxon>
        <taxon>Oomycota</taxon>
        <taxon>Peronosporomycetes</taxon>
        <taxon>Peronosporales</taxon>
        <taxon>Peronosporaceae</taxon>
        <taxon>Peronospora</taxon>
    </lineage>
</organism>
<evidence type="ECO:0000313" key="3">
    <source>
        <dbReference type="Proteomes" id="UP000282087"/>
    </source>
</evidence>
<dbReference type="AlphaFoldDB" id="A0A3M6VLN9"/>
<proteinExistence type="predicted"/>
<dbReference type="VEuPathDB" id="FungiDB:DD237_003444"/>
<gene>
    <name evidence="2" type="ORF">DD237_003444</name>
    <name evidence="1" type="ORF">DD238_002703</name>
</gene>
<keyword evidence="3" id="KW-1185">Reference proteome</keyword>
<accession>A0A3M6VLN9</accession>
<reference evidence="3 4" key="1">
    <citation type="submission" date="2018-06" db="EMBL/GenBank/DDBJ databases">
        <title>Comparative genomics of downy mildews reveals potential adaptations to biotrophy.</title>
        <authorList>
            <person name="Fletcher K."/>
            <person name="Klosterman S.J."/>
            <person name="Derevnina L."/>
            <person name="Martin F."/>
            <person name="Koike S."/>
            <person name="Reyes Chin-Wo S."/>
            <person name="Mou B."/>
            <person name="Michelmore R."/>
        </authorList>
    </citation>
    <scope>NUCLEOTIDE SEQUENCE [LARGE SCALE GENOMIC DNA]</scope>
    <source>
        <strain evidence="2 4">R13</strain>
        <strain evidence="1 3">R14</strain>
    </source>
</reference>
<name>A0A3M6VLN9_9STRA</name>